<keyword evidence="1" id="KW-0812">Transmembrane</keyword>
<name>A0ABT4W5Y3_9FLAO</name>
<keyword evidence="1" id="KW-0472">Membrane</keyword>
<evidence type="ECO:0008006" key="4">
    <source>
        <dbReference type="Google" id="ProtNLM"/>
    </source>
</evidence>
<gene>
    <name evidence="2" type="ORF">NJT12_00080</name>
</gene>
<feature type="transmembrane region" description="Helical" evidence="1">
    <location>
        <begin position="146"/>
        <end position="164"/>
    </location>
</feature>
<accession>A0ABT4W5Y3</accession>
<comment type="caution">
    <text evidence="2">The sequence shown here is derived from an EMBL/GenBank/DDBJ whole genome shotgun (WGS) entry which is preliminary data.</text>
</comment>
<dbReference type="EMBL" id="JAMZNK010000001">
    <property type="protein sequence ID" value="MDA6067999.1"/>
    <property type="molecule type" value="Genomic_DNA"/>
</dbReference>
<organism evidence="2 3">
    <name type="scientific">Flavobacterium azizsancarii</name>
    <dbReference type="NCBI Taxonomy" id="2961580"/>
    <lineage>
        <taxon>Bacteria</taxon>
        <taxon>Pseudomonadati</taxon>
        <taxon>Bacteroidota</taxon>
        <taxon>Flavobacteriia</taxon>
        <taxon>Flavobacteriales</taxon>
        <taxon>Flavobacteriaceae</taxon>
        <taxon>Flavobacterium</taxon>
    </lineage>
</organism>
<protein>
    <recommendedName>
        <fullName evidence="4">Lipoprotein</fullName>
    </recommendedName>
</protein>
<sequence length="170" mass="19481">MKNIKNTLCSFYFCFLFLFIGTLVSCKSNSVPLSTTTEVNTITTEVTVKDTVFLTEKDSSYYSAWLECVDGKVKIKGDPILTPGKNLKPPDVNIQDNKLSVDCKSEAQRLFASWKETYILENKQGTKTIPVPYEKPLTYWQQTEVWCGRLFIFLIALGLIYLIYKFKKSI</sequence>
<keyword evidence="3" id="KW-1185">Reference proteome</keyword>
<keyword evidence="1" id="KW-1133">Transmembrane helix</keyword>
<reference evidence="2 3" key="1">
    <citation type="journal article" date="2023" name="Chemosphere">
        <title>Whole genome analysis of Flavobacterium aziz-sancarii sp. nov., isolated from Ardley Island (Antarctica), revealed a rich resistome and bioremediation potential.</title>
        <authorList>
            <person name="Otur C."/>
            <person name="Okay S."/>
            <person name="Kurt-Kizildogan A."/>
        </authorList>
    </citation>
    <scope>NUCLEOTIDE SEQUENCE [LARGE SCALE GENOMIC DNA]</scope>
    <source>
        <strain evidence="2 3">AC</strain>
    </source>
</reference>
<evidence type="ECO:0000313" key="2">
    <source>
        <dbReference type="EMBL" id="MDA6067999.1"/>
    </source>
</evidence>
<proteinExistence type="predicted"/>
<evidence type="ECO:0000313" key="3">
    <source>
        <dbReference type="Proteomes" id="UP001212170"/>
    </source>
</evidence>
<dbReference type="PROSITE" id="PS51257">
    <property type="entry name" value="PROKAR_LIPOPROTEIN"/>
    <property type="match status" value="1"/>
</dbReference>
<dbReference type="Proteomes" id="UP001212170">
    <property type="component" value="Unassembled WGS sequence"/>
</dbReference>
<dbReference type="RefSeq" id="WP_271333883.1">
    <property type="nucleotide sequence ID" value="NZ_JAMZNK010000001.1"/>
</dbReference>
<evidence type="ECO:0000256" key="1">
    <source>
        <dbReference type="SAM" id="Phobius"/>
    </source>
</evidence>